<gene>
    <name evidence="2" type="ORF">Fot_29034</name>
</gene>
<evidence type="ECO:0000313" key="3">
    <source>
        <dbReference type="Proteomes" id="UP001604277"/>
    </source>
</evidence>
<name>A0ABD1TR53_9LAMI</name>
<evidence type="ECO:0000313" key="2">
    <source>
        <dbReference type="EMBL" id="KAL2515063.1"/>
    </source>
</evidence>
<protein>
    <submittedName>
        <fullName evidence="2">Uncharacterized protein</fullName>
    </submittedName>
</protein>
<feature type="compositionally biased region" description="Basic and acidic residues" evidence="1">
    <location>
        <begin position="1"/>
        <end position="16"/>
    </location>
</feature>
<organism evidence="2 3">
    <name type="scientific">Forsythia ovata</name>
    <dbReference type="NCBI Taxonomy" id="205694"/>
    <lineage>
        <taxon>Eukaryota</taxon>
        <taxon>Viridiplantae</taxon>
        <taxon>Streptophyta</taxon>
        <taxon>Embryophyta</taxon>
        <taxon>Tracheophyta</taxon>
        <taxon>Spermatophyta</taxon>
        <taxon>Magnoliopsida</taxon>
        <taxon>eudicotyledons</taxon>
        <taxon>Gunneridae</taxon>
        <taxon>Pentapetalae</taxon>
        <taxon>asterids</taxon>
        <taxon>lamiids</taxon>
        <taxon>Lamiales</taxon>
        <taxon>Oleaceae</taxon>
        <taxon>Forsythieae</taxon>
        <taxon>Forsythia</taxon>
    </lineage>
</organism>
<accession>A0ABD1TR53</accession>
<comment type="caution">
    <text evidence="2">The sequence shown here is derived from an EMBL/GenBank/DDBJ whole genome shotgun (WGS) entry which is preliminary data.</text>
</comment>
<keyword evidence="3" id="KW-1185">Reference proteome</keyword>
<reference evidence="3" key="1">
    <citation type="submission" date="2024-07" db="EMBL/GenBank/DDBJ databases">
        <title>Two chromosome-level genome assemblies of Korean endemic species Abeliophyllum distichum and Forsythia ovata (Oleaceae).</title>
        <authorList>
            <person name="Jang H."/>
        </authorList>
    </citation>
    <scope>NUCLEOTIDE SEQUENCE [LARGE SCALE GENOMIC DNA]</scope>
</reference>
<dbReference type="Proteomes" id="UP001604277">
    <property type="component" value="Unassembled WGS sequence"/>
</dbReference>
<dbReference type="AlphaFoldDB" id="A0ABD1TR53"/>
<feature type="compositionally biased region" description="Basic residues" evidence="1">
    <location>
        <begin position="17"/>
        <end position="26"/>
    </location>
</feature>
<dbReference type="EMBL" id="JBFOLJ010000008">
    <property type="protein sequence ID" value="KAL2515063.1"/>
    <property type="molecule type" value="Genomic_DNA"/>
</dbReference>
<sequence length="182" mass="21286">METTEEHNRCVLESRKKEQRNKRRRERNAEARQKQQIQFQHHGGSSHVAATEKRLLRNRQRREVNAKKKEVREQQYARLEGGVTLQNKRSRRLLLVGSIGKGNDIVDQRIQLPGEHCTSTGYDTIVDEYTVENEFSAACEGVLHARGSAVEFWLWWLRKNISRTAQRSPVKYQNMVLVDPHV</sequence>
<proteinExistence type="predicted"/>
<evidence type="ECO:0000256" key="1">
    <source>
        <dbReference type="SAM" id="MobiDB-lite"/>
    </source>
</evidence>
<feature type="region of interest" description="Disordered" evidence="1">
    <location>
        <begin position="1"/>
        <end position="50"/>
    </location>
</feature>